<dbReference type="AlphaFoldDB" id="A0A556CAP8"/>
<feature type="transmembrane region" description="Helical" evidence="6">
    <location>
        <begin position="171"/>
        <end position="190"/>
    </location>
</feature>
<dbReference type="GO" id="GO:0005886">
    <property type="term" value="C:plasma membrane"/>
    <property type="evidence" value="ECO:0007669"/>
    <property type="project" value="UniProtKB-SubCell"/>
</dbReference>
<dbReference type="CDD" id="cd17321">
    <property type="entry name" value="MFS_MMR_MDR_like"/>
    <property type="match status" value="1"/>
</dbReference>
<organism evidence="8 9">
    <name type="scientific">Brevibacterium aurantiacum</name>
    <dbReference type="NCBI Taxonomy" id="273384"/>
    <lineage>
        <taxon>Bacteria</taxon>
        <taxon>Bacillati</taxon>
        <taxon>Actinomycetota</taxon>
        <taxon>Actinomycetes</taxon>
        <taxon>Micrococcales</taxon>
        <taxon>Brevibacteriaceae</taxon>
        <taxon>Brevibacterium</taxon>
    </lineage>
</organism>
<evidence type="ECO:0000256" key="3">
    <source>
        <dbReference type="ARBA" id="ARBA00022692"/>
    </source>
</evidence>
<keyword evidence="3 6" id="KW-0812">Transmembrane</keyword>
<evidence type="ECO:0000256" key="4">
    <source>
        <dbReference type="ARBA" id="ARBA00022989"/>
    </source>
</evidence>
<feature type="transmembrane region" description="Helical" evidence="6">
    <location>
        <begin position="359"/>
        <end position="379"/>
    </location>
</feature>
<feature type="transmembrane region" description="Helical" evidence="6">
    <location>
        <begin position="12"/>
        <end position="37"/>
    </location>
</feature>
<protein>
    <submittedName>
        <fullName evidence="8">MFS transporter</fullName>
    </submittedName>
</protein>
<feature type="transmembrane region" description="Helical" evidence="6">
    <location>
        <begin position="83"/>
        <end position="107"/>
    </location>
</feature>
<feature type="transmembrane region" description="Helical" evidence="6">
    <location>
        <begin position="202"/>
        <end position="220"/>
    </location>
</feature>
<evidence type="ECO:0000256" key="6">
    <source>
        <dbReference type="SAM" id="Phobius"/>
    </source>
</evidence>
<dbReference type="GO" id="GO:0022857">
    <property type="term" value="F:transmembrane transporter activity"/>
    <property type="evidence" value="ECO:0007669"/>
    <property type="project" value="InterPro"/>
</dbReference>
<evidence type="ECO:0000256" key="1">
    <source>
        <dbReference type="ARBA" id="ARBA00004651"/>
    </source>
</evidence>
<feature type="transmembrane region" description="Helical" evidence="6">
    <location>
        <begin position="226"/>
        <end position="247"/>
    </location>
</feature>
<evidence type="ECO:0000256" key="2">
    <source>
        <dbReference type="ARBA" id="ARBA00022448"/>
    </source>
</evidence>
<feature type="domain" description="Major facilitator superfamily (MFS) profile" evidence="7">
    <location>
        <begin position="14"/>
        <end position="456"/>
    </location>
</feature>
<feature type="transmembrane region" description="Helical" evidence="6">
    <location>
        <begin position="49"/>
        <end position="71"/>
    </location>
</feature>
<dbReference type="SUPFAM" id="SSF103473">
    <property type="entry name" value="MFS general substrate transporter"/>
    <property type="match status" value="2"/>
</dbReference>
<dbReference type="Gene3D" id="1.20.1720.10">
    <property type="entry name" value="Multidrug resistance protein D"/>
    <property type="match status" value="1"/>
</dbReference>
<dbReference type="PANTHER" id="PTHR42718">
    <property type="entry name" value="MAJOR FACILITATOR SUPERFAMILY MULTIDRUG TRANSPORTER MFSC"/>
    <property type="match status" value="1"/>
</dbReference>
<feature type="transmembrane region" description="Helical" evidence="6">
    <location>
        <begin position="113"/>
        <end position="130"/>
    </location>
</feature>
<dbReference type="EMBL" id="VLTK01000008">
    <property type="protein sequence ID" value="TSI14503.1"/>
    <property type="molecule type" value="Genomic_DNA"/>
</dbReference>
<feature type="transmembrane region" description="Helical" evidence="6">
    <location>
        <begin position="268"/>
        <end position="287"/>
    </location>
</feature>
<evidence type="ECO:0000256" key="5">
    <source>
        <dbReference type="ARBA" id="ARBA00023136"/>
    </source>
</evidence>
<name>A0A556CAP8_BREAU</name>
<feature type="transmembrane region" description="Helical" evidence="6">
    <location>
        <begin position="431"/>
        <end position="452"/>
    </location>
</feature>
<dbReference type="InterPro" id="IPR005829">
    <property type="entry name" value="Sugar_transporter_CS"/>
</dbReference>
<evidence type="ECO:0000313" key="9">
    <source>
        <dbReference type="Proteomes" id="UP000316406"/>
    </source>
</evidence>
<dbReference type="Proteomes" id="UP000316406">
    <property type="component" value="Unassembled WGS sequence"/>
</dbReference>
<comment type="subcellular location">
    <subcellularLocation>
        <location evidence="1">Cell membrane</location>
        <topology evidence="1">Multi-pass membrane protein</topology>
    </subcellularLocation>
</comment>
<dbReference type="RefSeq" id="WP_143923212.1">
    <property type="nucleotide sequence ID" value="NZ_VLTK01000008.1"/>
</dbReference>
<dbReference type="PANTHER" id="PTHR42718:SF9">
    <property type="entry name" value="MAJOR FACILITATOR SUPERFAMILY MULTIDRUG TRANSPORTER MFSC"/>
    <property type="match status" value="1"/>
</dbReference>
<gene>
    <name evidence="8" type="ORF">FO013_14085</name>
</gene>
<dbReference type="Gene3D" id="1.20.1250.20">
    <property type="entry name" value="MFS general substrate transporter like domains"/>
    <property type="match status" value="1"/>
</dbReference>
<dbReference type="PROSITE" id="PS50850">
    <property type="entry name" value="MFS"/>
    <property type="match status" value="1"/>
</dbReference>
<evidence type="ECO:0000259" key="7">
    <source>
        <dbReference type="PROSITE" id="PS50850"/>
    </source>
</evidence>
<accession>A0A556CAP8</accession>
<keyword evidence="9" id="KW-1185">Reference proteome</keyword>
<feature type="transmembrane region" description="Helical" evidence="6">
    <location>
        <begin position="307"/>
        <end position="327"/>
    </location>
</feature>
<evidence type="ECO:0000313" key="8">
    <source>
        <dbReference type="EMBL" id="TSI14503.1"/>
    </source>
</evidence>
<dbReference type="PRINTS" id="PR01036">
    <property type="entry name" value="TCRTETB"/>
</dbReference>
<feature type="transmembrane region" description="Helical" evidence="6">
    <location>
        <begin position="334"/>
        <end position="353"/>
    </location>
</feature>
<dbReference type="PROSITE" id="PS00216">
    <property type="entry name" value="SUGAR_TRANSPORT_1"/>
    <property type="match status" value="1"/>
</dbReference>
<dbReference type="Pfam" id="PF07690">
    <property type="entry name" value="MFS_1"/>
    <property type="match status" value="2"/>
</dbReference>
<keyword evidence="4 6" id="KW-1133">Transmembrane helix</keyword>
<comment type="caution">
    <text evidence="8">The sequence shown here is derived from an EMBL/GenBank/DDBJ whole genome shotgun (WGS) entry which is preliminary data.</text>
</comment>
<feature type="transmembrane region" description="Helical" evidence="6">
    <location>
        <begin position="400"/>
        <end position="419"/>
    </location>
</feature>
<dbReference type="InterPro" id="IPR011701">
    <property type="entry name" value="MFS"/>
</dbReference>
<reference evidence="8 9" key="1">
    <citation type="submission" date="2019-07" db="EMBL/GenBank/DDBJ databases">
        <title>Draft genome sequence of Brevibacterium aurantiacum XU54 isolated from Xinjiang China.</title>
        <authorList>
            <person name="Xu X."/>
        </authorList>
    </citation>
    <scope>NUCLEOTIDE SEQUENCE [LARGE SCALE GENOMIC DNA]</scope>
    <source>
        <strain evidence="8 9">XU54</strain>
    </source>
</reference>
<dbReference type="InterPro" id="IPR020846">
    <property type="entry name" value="MFS_dom"/>
</dbReference>
<dbReference type="OrthoDB" id="102502at2"/>
<keyword evidence="2" id="KW-0813">Transport</keyword>
<keyword evidence="5 6" id="KW-0472">Membrane</keyword>
<sequence length="461" mass="47364">MDVPALGVRRRWSVLAVCALALFLVGLDTTIITTGLTQIGRGLAVDAAALSWVADAYTVVFASLLITAGALADRIGRRRVFRIGLLVFGASSLLCAVAGSLPMLIAARAFQGVGASMLSPVALAIVVNVMRDPRERAQAIGVWGAMFGLSMAAGPLTGGVLLTVFDWRALFWINVPVILVVLALVALVVPESRGQKIRRIDLPGQLLLIAILGIAVGLLIEGPRHGWQEVWVLPAIAGLVVLLWVFARVEQRRSEPLIDPGLFRVPSFTGAILGAVAVFVAFSMTLLLTTRIVQGSWEWTAIDAGVLILPMALGATVLAPVSGFLVGRYGPRPPLLGAGALLALGGACLLIAVETGQALVLMVAYLLVGSGIGLANAPITNTAVSGLPPDRAGVAGGTASSARQVGTAIGIALAGTLLADASPGQYAGASLPGWIIVAACGLLLITVGVLAARSTHPQRGG</sequence>
<feature type="transmembrane region" description="Helical" evidence="6">
    <location>
        <begin position="142"/>
        <end position="165"/>
    </location>
</feature>
<dbReference type="InterPro" id="IPR036259">
    <property type="entry name" value="MFS_trans_sf"/>
</dbReference>
<proteinExistence type="predicted"/>